<feature type="region of interest" description="Disordered" evidence="1">
    <location>
        <begin position="1"/>
        <end position="44"/>
    </location>
</feature>
<gene>
    <name evidence="2" type="ORF">AVDCRST_MAG76-3393</name>
</gene>
<evidence type="ECO:0000313" key="2">
    <source>
        <dbReference type="EMBL" id="CAA9271334.1"/>
    </source>
</evidence>
<proteinExistence type="predicted"/>
<protein>
    <submittedName>
        <fullName evidence="2">Uncharacterized protein</fullName>
    </submittedName>
</protein>
<dbReference type="EMBL" id="CADCSZ010000202">
    <property type="protein sequence ID" value="CAA9271334.1"/>
    <property type="molecule type" value="Genomic_DNA"/>
</dbReference>
<evidence type="ECO:0000256" key="1">
    <source>
        <dbReference type="SAM" id="MobiDB-lite"/>
    </source>
</evidence>
<feature type="compositionally biased region" description="Polar residues" evidence="1">
    <location>
        <begin position="1"/>
        <end position="13"/>
    </location>
</feature>
<dbReference type="AlphaFoldDB" id="A0A6J4J8K0"/>
<reference evidence="2" key="1">
    <citation type="submission" date="2020-02" db="EMBL/GenBank/DDBJ databases">
        <authorList>
            <person name="Meier V. D."/>
        </authorList>
    </citation>
    <scope>NUCLEOTIDE SEQUENCE</scope>
    <source>
        <strain evidence="2">AVDCRST_MAG76</strain>
    </source>
</reference>
<accession>A0A6J4J8K0</accession>
<sequence length="44" mass="4722">MWTETTVDGSRSSACRPGSVAEVGPGQPKHTTSSRIQYVHVPSH</sequence>
<name>A0A6J4J8K0_9ACTN</name>
<organism evidence="2">
    <name type="scientific">uncultured Acidimicrobiales bacterium</name>
    <dbReference type="NCBI Taxonomy" id="310071"/>
    <lineage>
        <taxon>Bacteria</taxon>
        <taxon>Bacillati</taxon>
        <taxon>Actinomycetota</taxon>
        <taxon>Acidimicrobiia</taxon>
        <taxon>Acidimicrobiales</taxon>
        <taxon>environmental samples</taxon>
    </lineage>
</organism>